<accession>A0ABQ8Y6Z6</accession>
<protein>
    <submittedName>
        <fullName evidence="3">Uncharacterized protein</fullName>
    </submittedName>
</protein>
<keyword evidence="4" id="KW-1185">Reference proteome</keyword>
<evidence type="ECO:0000313" key="3">
    <source>
        <dbReference type="EMBL" id="KAJ6240384.1"/>
    </source>
</evidence>
<feature type="compositionally biased region" description="Basic residues" evidence="2">
    <location>
        <begin position="104"/>
        <end position="132"/>
    </location>
</feature>
<gene>
    <name evidence="3" type="ORF">M0813_24097</name>
</gene>
<evidence type="ECO:0000256" key="2">
    <source>
        <dbReference type="SAM" id="MobiDB-lite"/>
    </source>
</evidence>
<proteinExistence type="predicted"/>
<dbReference type="EMBL" id="JAOAOG010000205">
    <property type="protein sequence ID" value="KAJ6240384.1"/>
    <property type="molecule type" value="Genomic_DNA"/>
</dbReference>
<reference evidence="3" key="1">
    <citation type="submission" date="2022-08" db="EMBL/GenBank/DDBJ databases">
        <title>Novel sulfate-reducing endosymbionts in the free-living metamonad Anaeramoeba.</title>
        <authorList>
            <person name="Jerlstrom-Hultqvist J."/>
            <person name="Cepicka I."/>
            <person name="Gallot-Lavallee L."/>
            <person name="Salas-Leiva D."/>
            <person name="Curtis B.A."/>
            <person name="Zahonova K."/>
            <person name="Pipaliya S."/>
            <person name="Dacks J."/>
            <person name="Roger A.J."/>
        </authorList>
    </citation>
    <scope>NUCLEOTIDE SEQUENCE</scope>
    <source>
        <strain evidence="3">Schooner1</strain>
    </source>
</reference>
<organism evidence="3 4">
    <name type="scientific">Anaeramoeba flamelloides</name>
    <dbReference type="NCBI Taxonomy" id="1746091"/>
    <lineage>
        <taxon>Eukaryota</taxon>
        <taxon>Metamonada</taxon>
        <taxon>Anaeramoebidae</taxon>
        <taxon>Anaeramoeba</taxon>
    </lineage>
</organism>
<feature type="compositionally biased region" description="Polar residues" evidence="2">
    <location>
        <begin position="89"/>
        <end position="101"/>
    </location>
</feature>
<feature type="coiled-coil region" evidence="1">
    <location>
        <begin position="277"/>
        <end position="304"/>
    </location>
</feature>
<evidence type="ECO:0000256" key="1">
    <source>
        <dbReference type="SAM" id="Coils"/>
    </source>
</evidence>
<name>A0ABQ8Y6Z6_9EUKA</name>
<sequence length="520" mass="60746">MNFQYDLDELFDVGYPHFDNTVLSQGGNHPTLNNGSEMASQDDYESKAIERELEHRFLVLSKSLDSEMERKFKSFENQLKTRTTKGTRKSNGQQSRTNYVLQKQKPKQIRIKAKKKPNTRTTNRNKKSKGAPKPKYGNKISSSVVNRTTLKKEGKQPRRSNSTIIETGKDLFKLLIGQLWVITGGASLKELSPFSKSIGDKIGSVLAASQEEIESIQDRLKYLLTNSRRTFTEFILEVLLGILSLKHSKNPPQISVRFWKLLNQVNQFQKKGNVNGNEKQTQKIKRKEKEKEKEKEEEKFFNSAKEKKKEKEKEIVVEVESNRGELLNKELESIYSEIFTKELALYWFEKRFVERMEIVYDQDFKNKFYNEHLFYFSKSKFMLTCLILIQKYNKLNAVTKQYYHLIDLPFNNQPLNLYSNNRGKKQRLTKDLIVKYGLNSGEYWKVLSQDYISQMCFGASNLFDHFPFKAIIENPLLKTLCCENNTKVTTENPKKRVIASKGSHVHSMSNIHWILKKTIF</sequence>
<comment type="caution">
    <text evidence="3">The sequence shown here is derived from an EMBL/GenBank/DDBJ whole genome shotgun (WGS) entry which is preliminary data.</text>
</comment>
<evidence type="ECO:0000313" key="4">
    <source>
        <dbReference type="Proteomes" id="UP001150062"/>
    </source>
</evidence>
<dbReference type="Proteomes" id="UP001150062">
    <property type="component" value="Unassembled WGS sequence"/>
</dbReference>
<keyword evidence="1" id="KW-0175">Coiled coil</keyword>
<feature type="compositionally biased region" description="Polar residues" evidence="2">
    <location>
        <begin position="139"/>
        <end position="148"/>
    </location>
</feature>
<feature type="region of interest" description="Disordered" evidence="2">
    <location>
        <begin position="75"/>
        <end position="160"/>
    </location>
</feature>